<dbReference type="CDD" id="cd00071">
    <property type="entry name" value="GMPK"/>
    <property type="match status" value="1"/>
</dbReference>
<dbReference type="CDD" id="cd06795">
    <property type="entry name" value="PDZ3_Dlg1-2-4-like"/>
    <property type="match status" value="1"/>
</dbReference>
<evidence type="ECO:0000256" key="7">
    <source>
        <dbReference type="ARBA" id="ARBA00022443"/>
    </source>
</evidence>
<dbReference type="CDD" id="cd06724">
    <property type="entry name" value="PDZ2_Dlg1-2-4-like"/>
    <property type="match status" value="1"/>
</dbReference>
<evidence type="ECO:0000259" key="18">
    <source>
        <dbReference type="PROSITE" id="PS50002"/>
    </source>
</evidence>
<evidence type="ECO:0000256" key="17">
    <source>
        <dbReference type="SAM" id="MobiDB-lite"/>
    </source>
</evidence>
<dbReference type="GO" id="GO:0031594">
    <property type="term" value="C:neuromuscular junction"/>
    <property type="evidence" value="ECO:0007669"/>
    <property type="project" value="InterPro"/>
</dbReference>
<dbReference type="SMART" id="SM00569">
    <property type="entry name" value="L27"/>
    <property type="match status" value="1"/>
</dbReference>
<dbReference type="Pfam" id="PF10608">
    <property type="entry name" value="MAGUK_N_PEST"/>
    <property type="match status" value="1"/>
</dbReference>
<dbReference type="PIRSF" id="PIRSF001741">
    <property type="entry name" value="MAGUK_DLGH"/>
    <property type="match status" value="1"/>
</dbReference>
<evidence type="ECO:0000259" key="19">
    <source>
        <dbReference type="PROSITE" id="PS50052"/>
    </source>
</evidence>
<comment type="subcellular location">
    <subcellularLocation>
        <location evidence="2">Apical cell membrane</location>
    </subcellularLocation>
    <subcellularLocation>
        <location evidence="3">Cell junction</location>
    </subcellularLocation>
    <subcellularLocation>
        <location evidence="1">Cell membrane</location>
        <topology evidence="1">Peripheral membrane protein</topology>
    </subcellularLocation>
    <subcellularLocation>
        <location evidence="4">Cytoplasm</location>
    </subcellularLocation>
    <subcellularLocation>
        <location evidence="5">Endoplasmic reticulum membrane</location>
    </subcellularLocation>
</comment>
<organism evidence="22 23">
    <name type="scientific">Molossus molossus</name>
    <name type="common">Pallas' mastiff bat</name>
    <name type="synonym">Vespertilio molossus</name>
    <dbReference type="NCBI Taxonomy" id="27622"/>
    <lineage>
        <taxon>Eukaryota</taxon>
        <taxon>Metazoa</taxon>
        <taxon>Chordata</taxon>
        <taxon>Craniata</taxon>
        <taxon>Vertebrata</taxon>
        <taxon>Euteleostomi</taxon>
        <taxon>Mammalia</taxon>
        <taxon>Eutheria</taxon>
        <taxon>Laurasiatheria</taxon>
        <taxon>Chiroptera</taxon>
        <taxon>Yangochiroptera</taxon>
        <taxon>Molossidae</taxon>
        <taxon>Molossus</taxon>
    </lineage>
</organism>
<dbReference type="GO" id="GO:0098609">
    <property type="term" value="P:cell-cell adhesion"/>
    <property type="evidence" value="ECO:0007669"/>
    <property type="project" value="TreeGrafter"/>
</dbReference>
<dbReference type="Gene3D" id="2.30.30.40">
    <property type="entry name" value="SH3 Domains"/>
    <property type="match status" value="2"/>
</dbReference>
<reference evidence="22 23" key="1">
    <citation type="journal article" date="2020" name="Nature">
        <title>Six reference-quality genomes reveal evolution of bat adaptations.</title>
        <authorList>
            <person name="Jebb D."/>
            <person name="Huang Z."/>
            <person name="Pippel M."/>
            <person name="Hughes G.M."/>
            <person name="Lavrichenko K."/>
            <person name="Devanna P."/>
            <person name="Winkler S."/>
            <person name="Jermiin L.S."/>
            <person name="Skirmuntt E.C."/>
            <person name="Katzourakis A."/>
            <person name="Burkitt-Gray L."/>
            <person name="Ray D.A."/>
            <person name="Sullivan K.A.M."/>
            <person name="Roscito J.G."/>
            <person name="Kirilenko B.M."/>
            <person name="Davalos L.M."/>
            <person name="Corthals A.P."/>
            <person name="Power M.L."/>
            <person name="Jones G."/>
            <person name="Ransome R.D."/>
            <person name="Dechmann D.K.N."/>
            <person name="Locatelli A.G."/>
            <person name="Puechmaille S.J."/>
            <person name="Fedrigo O."/>
            <person name="Jarvis E.D."/>
            <person name="Hiller M."/>
            <person name="Vernes S.C."/>
            <person name="Myers E.W."/>
            <person name="Teeling E.C."/>
        </authorList>
    </citation>
    <scope>NUCLEOTIDE SEQUENCE [LARGE SCALE GENOMIC DNA]</scope>
    <source>
        <strain evidence="22">MMolMol1</strain>
        <tissue evidence="22">Muscle</tissue>
    </source>
</reference>
<dbReference type="EMBL" id="JACASF010000005">
    <property type="protein sequence ID" value="KAF6477390.1"/>
    <property type="molecule type" value="Genomic_DNA"/>
</dbReference>
<keyword evidence="10" id="KW-0677">Repeat</keyword>
<dbReference type="GO" id="GO:0098839">
    <property type="term" value="C:postsynaptic density membrane"/>
    <property type="evidence" value="ECO:0007669"/>
    <property type="project" value="TreeGrafter"/>
</dbReference>
<dbReference type="SUPFAM" id="SSF50156">
    <property type="entry name" value="PDZ domain-like"/>
    <property type="match status" value="3"/>
</dbReference>
<dbReference type="GO" id="GO:0043113">
    <property type="term" value="P:receptor clustering"/>
    <property type="evidence" value="ECO:0007669"/>
    <property type="project" value="TreeGrafter"/>
</dbReference>
<keyword evidence="7 16" id="KW-0728">SH3 domain</keyword>
<dbReference type="GO" id="GO:0007268">
    <property type="term" value="P:chemical synaptic transmission"/>
    <property type="evidence" value="ECO:0007669"/>
    <property type="project" value="InterPro"/>
</dbReference>
<dbReference type="CDD" id="cd12031">
    <property type="entry name" value="SH3_DLG1"/>
    <property type="match status" value="1"/>
</dbReference>
<feature type="domain" description="PDZ" evidence="20">
    <location>
        <begin position="285"/>
        <end position="372"/>
    </location>
</feature>
<evidence type="ECO:0000256" key="4">
    <source>
        <dbReference type="ARBA" id="ARBA00004496"/>
    </source>
</evidence>
<dbReference type="FunFam" id="3.30.63.10:FF:000001">
    <property type="entry name" value="Disks large homolog 1 isoform 2"/>
    <property type="match status" value="1"/>
</dbReference>
<dbReference type="InterPro" id="IPR001478">
    <property type="entry name" value="PDZ"/>
</dbReference>
<dbReference type="GO" id="GO:0005789">
    <property type="term" value="C:endoplasmic reticulum membrane"/>
    <property type="evidence" value="ECO:0007669"/>
    <property type="project" value="UniProtKB-SubCell"/>
</dbReference>
<dbReference type="GO" id="GO:0070161">
    <property type="term" value="C:anchoring junction"/>
    <property type="evidence" value="ECO:0007669"/>
    <property type="project" value="UniProtKB-SubCell"/>
</dbReference>
<dbReference type="FunFam" id="2.30.30.40:FF:000058">
    <property type="entry name" value="Disks large homolog 1 isoform X1"/>
    <property type="match status" value="1"/>
</dbReference>
<keyword evidence="23" id="KW-1185">Reference proteome</keyword>
<comment type="caution">
    <text evidence="22">The sequence shown here is derived from an EMBL/GenBank/DDBJ whole genome shotgun (WGS) entry which is preliminary data.</text>
</comment>
<dbReference type="Pfam" id="PF00018">
    <property type="entry name" value="SH3_1"/>
    <property type="match status" value="1"/>
</dbReference>
<dbReference type="FunFam" id="2.30.42.10:FF:000001">
    <property type="entry name" value="Disks large homolog 1 isoform 2"/>
    <property type="match status" value="1"/>
</dbReference>
<evidence type="ECO:0000256" key="2">
    <source>
        <dbReference type="ARBA" id="ARBA00004221"/>
    </source>
</evidence>
<dbReference type="InterPro" id="IPR036892">
    <property type="entry name" value="L27_dom_sf"/>
</dbReference>
<evidence type="ECO:0000256" key="11">
    <source>
        <dbReference type="ARBA" id="ARBA00022824"/>
    </source>
</evidence>
<dbReference type="PROSITE" id="PS00856">
    <property type="entry name" value="GUANYLATE_KINASE_1"/>
    <property type="match status" value="1"/>
</dbReference>
<dbReference type="SUPFAM" id="SSF50044">
    <property type="entry name" value="SH3-domain"/>
    <property type="match status" value="1"/>
</dbReference>
<feature type="region of interest" description="Disordered" evidence="17">
    <location>
        <begin position="392"/>
        <end position="416"/>
    </location>
</feature>
<accession>A0A7J8HZD0</accession>
<gene>
    <name evidence="22" type="ORF">HJG59_003929</name>
</gene>
<dbReference type="Gene3D" id="1.10.287.470">
    <property type="entry name" value="Helix hairpin bin"/>
    <property type="match status" value="1"/>
</dbReference>
<evidence type="ECO:0000256" key="12">
    <source>
        <dbReference type="ARBA" id="ARBA00022949"/>
    </source>
</evidence>
<proteinExistence type="inferred from homology"/>
<evidence type="ECO:0000256" key="9">
    <source>
        <dbReference type="ARBA" id="ARBA00022490"/>
    </source>
</evidence>
<evidence type="ECO:0000259" key="21">
    <source>
        <dbReference type="PROSITE" id="PS51022"/>
    </source>
</evidence>
<evidence type="ECO:0000256" key="13">
    <source>
        <dbReference type="ARBA" id="ARBA00023136"/>
    </source>
</evidence>
<dbReference type="Pfam" id="PF10600">
    <property type="entry name" value="PDZ_assoc"/>
    <property type="match status" value="1"/>
</dbReference>
<dbReference type="PROSITE" id="PS51022">
    <property type="entry name" value="L27"/>
    <property type="match status" value="1"/>
</dbReference>
<dbReference type="PROSITE" id="PS50052">
    <property type="entry name" value="GUANYLATE_KINASE_2"/>
    <property type="match status" value="1"/>
</dbReference>
<evidence type="ECO:0000256" key="1">
    <source>
        <dbReference type="ARBA" id="ARBA00004202"/>
    </source>
</evidence>
<dbReference type="Gene3D" id="3.30.63.10">
    <property type="entry name" value="Guanylate Kinase phosphate binding domain"/>
    <property type="match status" value="1"/>
</dbReference>
<dbReference type="GO" id="GO:0099072">
    <property type="term" value="P:regulation of postsynaptic membrane neurotransmitter receptor levels"/>
    <property type="evidence" value="ECO:0007669"/>
    <property type="project" value="TreeGrafter"/>
</dbReference>
<feature type="compositionally biased region" description="Polar residues" evidence="17">
    <location>
        <begin position="649"/>
        <end position="660"/>
    </location>
</feature>
<dbReference type="InterPro" id="IPR020590">
    <property type="entry name" value="Guanylate_kinase_CS"/>
</dbReference>
<feature type="domain" description="SH3" evidence="18">
    <location>
        <begin position="547"/>
        <end position="617"/>
    </location>
</feature>
<dbReference type="PANTHER" id="PTHR23119">
    <property type="entry name" value="DISCS LARGE"/>
    <property type="match status" value="1"/>
</dbReference>
<dbReference type="AlphaFoldDB" id="A0A7J8HZD0"/>
<name>A0A7J8HZD0_MOLMO</name>
<keyword evidence="12" id="KW-0965">Cell junction</keyword>
<sequence>MPVRKQDTRRALQLLEEYRSKLSQTEDRQLRSSIERVINIFQSNLFQALIDIQEFYEVTLLDNPKCIDRSKQSEPIQPLNTWEISSLPSTSVTSETLPSSLSPGVEKYRYRDEDTPPQEHISQITSEVIGPELVHISEKNLSEIENVHGFVSHSHISPIKANPPPVLVNTDSLETPTYVNGTDADFEYEEITLERGNSGLGFSIAGGTDNPHIGDDSSIFITKIIAGGAAAQDGRLRVNDCILRVNEVDVRDVTHSKAVEALKEAGSIVRLYVKRRKPVSEKIMEIKLIKGPKGLGFSIAGGVGNQHIPGDNSIYVTKIIEGGAAHKDGKLQIGDKLLAVNSVCLEEVTHEEAVTALKNTSDYVYLKVAKPTSMYMNDGYAPPDITNSASQPVDNHVSPSSYLGQTPASPTRYSPVSKAMLGDDEITREPRKVVLHRGSTGLGFNIVGGEDGEGIFISFILAGGPADLSGELRKGDRIISVNSVDLRTASHEQAAAALKNAGQAVTIVAQYRPEEYSRFEAKIHDLREQMMNSSISSGSGSLRTSQKRSLYVRALFDYDKTKDSGLPSQGLNFKFGDILHVINASDDEWWQARQVTPDGESDEVGVIPSKRRVEKKERARLKTVKFNSKTRGDKGEIPDDMGSKGLKHVTSNASDSESSYRGQEEYVLSYEPVNQQEVNYTRPVIILGPMKDRINDDLISEFPDKFGSCVPHTTRPKRDYEVDGRDYHFVTSREQMEKDIQEHKFIEAGQYNNHLYGTSVQSVREVAEKGKHCILDVSGNAIKRLQIAQLYPISIFIKPKSVENIMEMNKRLTEEQARKTFERAMKLEQEFTEHFTAIVQGDTLEDIYNQVKQIIEEQSGPYIWVPAKEKL</sequence>
<dbReference type="InterPro" id="IPR036034">
    <property type="entry name" value="PDZ_sf"/>
</dbReference>
<evidence type="ECO:0000256" key="10">
    <source>
        <dbReference type="ARBA" id="ARBA00022737"/>
    </source>
</evidence>
<dbReference type="GO" id="GO:0016323">
    <property type="term" value="C:basolateral plasma membrane"/>
    <property type="evidence" value="ECO:0007669"/>
    <property type="project" value="TreeGrafter"/>
</dbReference>
<dbReference type="GO" id="GO:0043005">
    <property type="term" value="C:neuron projection"/>
    <property type="evidence" value="ECO:0007669"/>
    <property type="project" value="InterPro"/>
</dbReference>
<dbReference type="InterPro" id="IPR050614">
    <property type="entry name" value="Synaptic_Scaffolding_LAP-MAGUK"/>
</dbReference>
<feature type="domain" description="Guanylate kinase-like" evidence="19">
    <location>
        <begin position="681"/>
        <end position="856"/>
    </location>
</feature>
<dbReference type="GO" id="GO:0097120">
    <property type="term" value="P:receptor localization to synapse"/>
    <property type="evidence" value="ECO:0007669"/>
    <property type="project" value="TreeGrafter"/>
</dbReference>
<evidence type="ECO:0000313" key="23">
    <source>
        <dbReference type="Proteomes" id="UP000550707"/>
    </source>
</evidence>
<evidence type="ECO:0000256" key="16">
    <source>
        <dbReference type="PROSITE-ProRule" id="PRU00192"/>
    </source>
</evidence>
<feature type="domain" description="PDZ" evidence="20">
    <location>
        <begin position="432"/>
        <end position="513"/>
    </location>
</feature>
<protein>
    <recommendedName>
        <fullName evidence="14">Disks large homolog 1</fullName>
    </recommendedName>
    <alternativeName>
        <fullName evidence="15">Synapse-associated protein 97</fullName>
    </alternativeName>
</protein>
<dbReference type="SMART" id="SM00072">
    <property type="entry name" value="GuKc"/>
    <property type="match status" value="1"/>
</dbReference>
<dbReference type="GO" id="GO:0019901">
    <property type="term" value="F:protein kinase binding"/>
    <property type="evidence" value="ECO:0007669"/>
    <property type="project" value="TreeGrafter"/>
</dbReference>
<dbReference type="InterPro" id="IPR019590">
    <property type="entry name" value="DLG1_PEST_dom"/>
</dbReference>
<dbReference type="PANTHER" id="PTHR23119:SF5">
    <property type="entry name" value="DISKS LARGE HOMOLOG 1"/>
    <property type="match status" value="1"/>
</dbReference>
<dbReference type="SMART" id="SM00228">
    <property type="entry name" value="PDZ"/>
    <property type="match status" value="3"/>
</dbReference>
<dbReference type="GO" id="GO:0035255">
    <property type="term" value="F:ionotropic glutamate receptor binding"/>
    <property type="evidence" value="ECO:0007669"/>
    <property type="project" value="TreeGrafter"/>
</dbReference>
<feature type="compositionally biased region" description="Polar residues" evidence="17">
    <location>
        <begin position="392"/>
        <end position="414"/>
    </location>
</feature>
<keyword evidence="8" id="KW-1003">Cell membrane</keyword>
<evidence type="ECO:0000313" key="22">
    <source>
        <dbReference type="EMBL" id="KAF6477390.1"/>
    </source>
</evidence>
<dbReference type="Pfam" id="PF00625">
    <property type="entry name" value="Guanylate_kin"/>
    <property type="match status" value="1"/>
</dbReference>
<dbReference type="FunFam" id="3.40.50.300:FF:001402">
    <property type="entry name" value="Discs, large homolog 3 (Drosophila)"/>
    <property type="match status" value="1"/>
</dbReference>
<evidence type="ECO:0000256" key="8">
    <source>
        <dbReference type="ARBA" id="ARBA00022475"/>
    </source>
</evidence>
<dbReference type="CDD" id="cd06723">
    <property type="entry name" value="PDZ1_Dlg1-2-4-like"/>
    <property type="match status" value="1"/>
</dbReference>
<keyword evidence="11" id="KW-0256">Endoplasmic reticulum</keyword>
<dbReference type="Gene3D" id="2.30.42.10">
    <property type="match status" value="3"/>
</dbReference>
<keyword evidence="9" id="KW-0963">Cytoplasm</keyword>
<dbReference type="InterPro" id="IPR008144">
    <property type="entry name" value="Guanylate_kin-like_dom"/>
</dbReference>
<evidence type="ECO:0000256" key="15">
    <source>
        <dbReference type="ARBA" id="ARBA00081997"/>
    </source>
</evidence>
<dbReference type="GO" id="GO:0016324">
    <property type="term" value="C:apical plasma membrane"/>
    <property type="evidence" value="ECO:0007669"/>
    <property type="project" value="UniProtKB-SubCell"/>
</dbReference>
<dbReference type="PROSITE" id="PS50002">
    <property type="entry name" value="SH3"/>
    <property type="match status" value="1"/>
</dbReference>
<dbReference type="SMART" id="SM00326">
    <property type="entry name" value="SH3"/>
    <property type="match status" value="1"/>
</dbReference>
<dbReference type="InterPro" id="IPR015143">
    <property type="entry name" value="L27_1"/>
</dbReference>
<dbReference type="Gene3D" id="3.40.50.300">
    <property type="entry name" value="P-loop containing nucleotide triphosphate hydrolases"/>
    <property type="match status" value="1"/>
</dbReference>
<evidence type="ECO:0000256" key="6">
    <source>
        <dbReference type="ARBA" id="ARBA00007014"/>
    </source>
</evidence>
<dbReference type="SUPFAM" id="SSF101288">
    <property type="entry name" value="L27 domain"/>
    <property type="match status" value="1"/>
</dbReference>
<dbReference type="InterPro" id="IPR027417">
    <property type="entry name" value="P-loop_NTPase"/>
</dbReference>
<evidence type="ECO:0000259" key="20">
    <source>
        <dbReference type="PROSITE" id="PS50106"/>
    </source>
</evidence>
<evidence type="ECO:0000256" key="3">
    <source>
        <dbReference type="ARBA" id="ARBA00004282"/>
    </source>
</evidence>
<dbReference type="FunFam" id="2.30.42.10:FF:000049">
    <property type="entry name" value="disks large homolog 1 isoform X1"/>
    <property type="match status" value="1"/>
</dbReference>
<dbReference type="Pfam" id="PF00595">
    <property type="entry name" value="PDZ"/>
    <property type="match status" value="3"/>
</dbReference>
<dbReference type="SMART" id="SM01277">
    <property type="entry name" value="MAGUK_N_PEST"/>
    <property type="match status" value="1"/>
</dbReference>
<dbReference type="PROSITE" id="PS50106">
    <property type="entry name" value="PDZ"/>
    <property type="match status" value="3"/>
</dbReference>
<evidence type="ECO:0000256" key="5">
    <source>
        <dbReference type="ARBA" id="ARBA00004586"/>
    </source>
</evidence>
<dbReference type="FunFam" id="1.10.287.470:FF:000001">
    <property type="entry name" value="Disks large 1 isoform X3"/>
    <property type="match status" value="1"/>
</dbReference>
<keyword evidence="13" id="KW-0472">Membrane</keyword>
<dbReference type="Proteomes" id="UP000550707">
    <property type="component" value="Unassembled WGS sequence"/>
</dbReference>
<dbReference type="InterPro" id="IPR019583">
    <property type="entry name" value="DLG1-4_PDZ_assoc"/>
</dbReference>
<dbReference type="InterPro" id="IPR001452">
    <property type="entry name" value="SH3_domain"/>
</dbReference>
<comment type="similarity">
    <text evidence="6">Belongs to the MAGUK family.</text>
</comment>
<dbReference type="InterPro" id="IPR008145">
    <property type="entry name" value="GK/Ca_channel_bsu"/>
</dbReference>
<dbReference type="FunFam" id="2.30.30.40:FF:000008">
    <property type="entry name" value="Disks large homolog 1 isoform 2"/>
    <property type="match status" value="1"/>
</dbReference>
<dbReference type="InterPro" id="IPR004172">
    <property type="entry name" value="L27_dom"/>
</dbReference>
<evidence type="ECO:0000256" key="14">
    <source>
        <dbReference type="ARBA" id="ARBA00044189"/>
    </source>
</evidence>
<feature type="region of interest" description="Disordered" evidence="17">
    <location>
        <begin position="629"/>
        <end position="660"/>
    </location>
</feature>
<dbReference type="InterPro" id="IPR036028">
    <property type="entry name" value="SH3-like_dom_sf"/>
</dbReference>
<dbReference type="InterPro" id="IPR016313">
    <property type="entry name" value="DLG1-like"/>
</dbReference>
<dbReference type="Pfam" id="PF09058">
    <property type="entry name" value="L27_1"/>
    <property type="match status" value="1"/>
</dbReference>
<dbReference type="GO" id="GO:0045197">
    <property type="term" value="P:establishment or maintenance of epithelial cell apical/basal polarity"/>
    <property type="evidence" value="ECO:0007669"/>
    <property type="project" value="TreeGrafter"/>
</dbReference>
<feature type="domain" description="PDZ" evidence="20">
    <location>
        <begin position="190"/>
        <end position="277"/>
    </location>
</feature>
<dbReference type="FunFam" id="2.30.42.10:FF:000002">
    <property type="entry name" value="Disks large homolog 4 isoform 2"/>
    <property type="match status" value="1"/>
</dbReference>
<dbReference type="SUPFAM" id="SSF52540">
    <property type="entry name" value="P-loop containing nucleoside triphosphate hydrolases"/>
    <property type="match status" value="1"/>
</dbReference>
<feature type="domain" description="L27" evidence="21">
    <location>
        <begin position="4"/>
        <end position="64"/>
    </location>
</feature>